<protein>
    <submittedName>
        <fullName evidence="1">DUF4160 domain-containing protein</fullName>
    </submittedName>
</protein>
<dbReference type="EMBL" id="JANFXK010000001">
    <property type="protein sequence ID" value="MCQ4635440.1"/>
    <property type="molecule type" value="Genomic_DNA"/>
</dbReference>
<organism evidence="1 2">
    <name type="scientific">Anaerovorax odorimutans</name>
    <dbReference type="NCBI Taxonomy" id="109327"/>
    <lineage>
        <taxon>Bacteria</taxon>
        <taxon>Bacillati</taxon>
        <taxon>Bacillota</taxon>
        <taxon>Clostridia</taxon>
        <taxon>Peptostreptococcales</taxon>
        <taxon>Anaerovoracaceae</taxon>
        <taxon>Anaerovorax</taxon>
    </lineage>
</organism>
<dbReference type="InterPro" id="IPR025427">
    <property type="entry name" value="DUF4160"/>
</dbReference>
<name>A0ABT1RJT3_9FIRM</name>
<dbReference type="Proteomes" id="UP001524502">
    <property type="component" value="Unassembled WGS sequence"/>
</dbReference>
<dbReference type="RefSeq" id="WP_256130625.1">
    <property type="nucleotide sequence ID" value="NZ_JANFXK010000001.1"/>
</dbReference>
<evidence type="ECO:0000313" key="2">
    <source>
        <dbReference type="Proteomes" id="UP001524502"/>
    </source>
</evidence>
<dbReference type="Pfam" id="PF13711">
    <property type="entry name" value="DUF4160"/>
    <property type="match status" value="1"/>
</dbReference>
<accession>A0ABT1RJT3</accession>
<reference evidence="1 2" key="1">
    <citation type="submission" date="2022-06" db="EMBL/GenBank/DDBJ databases">
        <title>Isolation of gut microbiota from human fecal samples.</title>
        <authorList>
            <person name="Pamer E.G."/>
            <person name="Barat B."/>
            <person name="Waligurski E."/>
            <person name="Medina S."/>
            <person name="Paddock L."/>
            <person name="Mostad J."/>
        </authorList>
    </citation>
    <scope>NUCLEOTIDE SEQUENCE [LARGE SCALE GENOMIC DNA]</scope>
    <source>
        <strain evidence="1 2">SL.3.17</strain>
    </source>
</reference>
<keyword evidence="2" id="KW-1185">Reference proteome</keyword>
<comment type="caution">
    <text evidence="1">The sequence shown here is derived from an EMBL/GenBank/DDBJ whole genome shotgun (WGS) entry which is preliminary data.</text>
</comment>
<evidence type="ECO:0000313" key="1">
    <source>
        <dbReference type="EMBL" id="MCQ4635440.1"/>
    </source>
</evidence>
<proteinExistence type="predicted"/>
<sequence>MPKALLDFLGYCFFFWSNENEEPPHIHVCKGKPSKNSTKFWIRDDEIVLEHNNANIPAKDLKKIQMYISLNKKDIIYEWFRHFNQ</sequence>
<gene>
    <name evidence="1" type="ORF">NE619_01745</name>
</gene>